<evidence type="ECO:0000313" key="6">
    <source>
        <dbReference type="WBParaSite" id="SMUV_0000488901-mRNA-1"/>
    </source>
</evidence>
<dbReference type="SUPFAM" id="SSF54403">
    <property type="entry name" value="Cystatin/monellin"/>
    <property type="match status" value="1"/>
</dbReference>
<dbReference type="InterPro" id="IPR046350">
    <property type="entry name" value="Cystatin_sf"/>
</dbReference>
<keyword evidence="5" id="KW-1185">Reference proteome</keyword>
<accession>A0A0N5AK79</accession>
<name>A0A0N5AK79_9BILA</name>
<organism evidence="5 6">
    <name type="scientific">Syphacia muris</name>
    <dbReference type="NCBI Taxonomy" id="451379"/>
    <lineage>
        <taxon>Eukaryota</taxon>
        <taxon>Metazoa</taxon>
        <taxon>Ecdysozoa</taxon>
        <taxon>Nematoda</taxon>
        <taxon>Chromadorea</taxon>
        <taxon>Rhabditida</taxon>
        <taxon>Spirurina</taxon>
        <taxon>Oxyuridomorpha</taxon>
        <taxon>Oxyuroidea</taxon>
        <taxon>Oxyuridae</taxon>
        <taxon>Syphacia</taxon>
    </lineage>
</organism>
<evidence type="ECO:0000256" key="1">
    <source>
        <dbReference type="ARBA" id="ARBA00009403"/>
    </source>
</evidence>
<dbReference type="Proteomes" id="UP000046393">
    <property type="component" value="Unplaced"/>
</dbReference>
<protein>
    <submittedName>
        <fullName evidence="6">Cystatin domain-containing protein</fullName>
    </submittedName>
</protein>
<dbReference type="WBParaSite" id="SMUV_0000488901-mRNA-1">
    <property type="protein sequence ID" value="SMUV_0000488901-mRNA-1"/>
    <property type="gene ID" value="SMUV_0000488901"/>
</dbReference>
<keyword evidence="2" id="KW-0646">Protease inhibitor</keyword>
<keyword evidence="3" id="KW-0789">Thiol protease inhibitor</keyword>
<dbReference type="PANTHER" id="PTHR46186">
    <property type="entry name" value="CYSTATIN"/>
    <property type="match status" value="1"/>
</dbReference>
<dbReference type="Pfam" id="PF00031">
    <property type="entry name" value="Cystatin"/>
    <property type="match status" value="1"/>
</dbReference>
<sequence length="109" mass="12756">MAQMTVGGWRDQDANDKVYQDMSWRIMKKINSQSNDLYHLMPIKVLSAKSQVVAGMKHEVELLELSVEEFGPEKCKEKEGGYRRIYVVSVWEKPWEDFEEITIKESKEA</sequence>
<dbReference type="GO" id="GO:0031982">
    <property type="term" value="C:vesicle"/>
    <property type="evidence" value="ECO:0007669"/>
    <property type="project" value="TreeGrafter"/>
</dbReference>
<evidence type="ECO:0000256" key="3">
    <source>
        <dbReference type="ARBA" id="ARBA00022704"/>
    </source>
</evidence>
<dbReference type="GO" id="GO:0005615">
    <property type="term" value="C:extracellular space"/>
    <property type="evidence" value="ECO:0007669"/>
    <property type="project" value="TreeGrafter"/>
</dbReference>
<dbReference type="SMART" id="SM00043">
    <property type="entry name" value="CY"/>
    <property type="match status" value="1"/>
</dbReference>
<dbReference type="Gene3D" id="3.10.450.10">
    <property type="match status" value="1"/>
</dbReference>
<comment type="similarity">
    <text evidence="1">Belongs to the cystatin family.</text>
</comment>
<dbReference type="STRING" id="451379.A0A0N5AK79"/>
<evidence type="ECO:0000256" key="2">
    <source>
        <dbReference type="ARBA" id="ARBA00022690"/>
    </source>
</evidence>
<dbReference type="GO" id="GO:0004869">
    <property type="term" value="F:cysteine-type endopeptidase inhibitor activity"/>
    <property type="evidence" value="ECO:0007669"/>
    <property type="project" value="UniProtKB-KW"/>
</dbReference>
<dbReference type="AlphaFoldDB" id="A0A0N5AK79"/>
<feature type="domain" description="Cystatin" evidence="4">
    <location>
        <begin position="4"/>
        <end position="106"/>
    </location>
</feature>
<dbReference type="GO" id="GO:0005737">
    <property type="term" value="C:cytoplasm"/>
    <property type="evidence" value="ECO:0007669"/>
    <property type="project" value="TreeGrafter"/>
</dbReference>
<dbReference type="PANTHER" id="PTHR46186:SF2">
    <property type="entry name" value="CYSTATIN"/>
    <property type="match status" value="1"/>
</dbReference>
<dbReference type="CDD" id="cd00042">
    <property type="entry name" value="CY"/>
    <property type="match status" value="1"/>
</dbReference>
<dbReference type="InterPro" id="IPR000010">
    <property type="entry name" value="Cystatin_dom"/>
</dbReference>
<proteinExistence type="inferred from homology"/>
<reference evidence="6" key="1">
    <citation type="submission" date="2017-02" db="UniProtKB">
        <authorList>
            <consortium name="WormBaseParasite"/>
        </authorList>
    </citation>
    <scope>IDENTIFICATION</scope>
</reference>
<evidence type="ECO:0000259" key="4">
    <source>
        <dbReference type="SMART" id="SM00043"/>
    </source>
</evidence>
<evidence type="ECO:0000313" key="5">
    <source>
        <dbReference type="Proteomes" id="UP000046393"/>
    </source>
</evidence>